<proteinExistence type="predicted"/>
<evidence type="ECO:0000313" key="4">
    <source>
        <dbReference type="Proteomes" id="UP000053558"/>
    </source>
</evidence>
<accession>A0A5M3MTD2</accession>
<dbReference type="GeneID" id="19205162"/>
<evidence type="ECO:0000256" key="1">
    <source>
        <dbReference type="SAM" id="MobiDB-lite"/>
    </source>
</evidence>
<reference evidence="4" key="1">
    <citation type="journal article" date="2012" name="Science">
        <title>The Paleozoic origin of enzymatic lignin decomposition reconstructed from 31 fungal genomes.</title>
        <authorList>
            <person name="Floudas D."/>
            <person name="Binder M."/>
            <person name="Riley R."/>
            <person name="Barry K."/>
            <person name="Blanchette R.A."/>
            <person name="Henrissat B."/>
            <person name="Martinez A.T."/>
            <person name="Otillar R."/>
            <person name="Spatafora J.W."/>
            <person name="Yadav J.S."/>
            <person name="Aerts A."/>
            <person name="Benoit I."/>
            <person name="Boyd A."/>
            <person name="Carlson A."/>
            <person name="Copeland A."/>
            <person name="Coutinho P.M."/>
            <person name="de Vries R.P."/>
            <person name="Ferreira P."/>
            <person name="Findley K."/>
            <person name="Foster B."/>
            <person name="Gaskell J."/>
            <person name="Glotzer D."/>
            <person name="Gorecki P."/>
            <person name="Heitman J."/>
            <person name="Hesse C."/>
            <person name="Hori C."/>
            <person name="Igarashi K."/>
            <person name="Jurgens J.A."/>
            <person name="Kallen N."/>
            <person name="Kersten P."/>
            <person name="Kohler A."/>
            <person name="Kuees U."/>
            <person name="Kumar T.K.A."/>
            <person name="Kuo A."/>
            <person name="LaButti K."/>
            <person name="Larrondo L.F."/>
            <person name="Lindquist E."/>
            <person name="Ling A."/>
            <person name="Lombard V."/>
            <person name="Lucas S."/>
            <person name="Lundell T."/>
            <person name="Martin R."/>
            <person name="McLaughlin D.J."/>
            <person name="Morgenstern I."/>
            <person name="Morin E."/>
            <person name="Murat C."/>
            <person name="Nagy L.G."/>
            <person name="Nolan M."/>
            <person name="Ohm R.A."/>
            <person name="Patyshakuliyeva A."/>
            <person name="Rokas A."/>
            <person name="Ruiz-Duenas F.J."/>
            <person name="Sabat G."/>
            <person name="Salamov A."/>
            <person name="Samejima M."/>
            <person name="Schmutz J."/>
            <person name="Slot J.C."/>
            <person name="St John F."/>
            <person name="Stenlid J."/>
            <person name="Sun H."/>
            <person name="Sun S."/>
            <person name="Syed K."/>
            <person name="Tsang A."/>
            <person name="Wiebenga A."/>
            <person name="Young D."/>
            <person name="Pisabarro A."/>
            <person name="Eastwood D.C."/>
            <person name="Martin F."/>
            <person name="Cullen D."/>
            <person name="Grigoriev I.V."/>
            <person name="Hibbett D.S."/>
        </authorList>
    </citation>
    <scope>NUCLEOTIDE SEQUENCE [LARGE SCALE GENOMIC DNA]</scope>
    <source>
        <strain evidence="4">RWD-64-598 SS2</strain>
    </source>
</reference>
<feature type="compositionally biased region" description="Polar residues" evidence="1">
    <location>
        <begin position="1"/>
        <end position="17"/>
    </location>
</feature>
<dbReference type="PANTHER" id="PTHR10622">
    <property type="entry name" value="HET DOMAIN-CONTAINING PROTEIN"/>
    <property type="match status" value="1"/>
</dbReference>
<dbReference type="InterPro" id="IPR010730">
    <property type="entry name" value="HET"/>
</dbReference>
<dbReference type="PANTHER" id="PTHR10622:SF10">
    <property type="entry name" value="HET DOMAIN-CONTAINING PROTEIN"/>
    <property type="match status" value="1"/>
</dbReference>
<dbReference type="EMBL" id="JH711577">
    <property type="protein sequence ID" value="EIW81791.1"/>
    <property type="molecule type" value="Genomic_DNA"/>
</dbReference>
<protein>
    <recommendedName>
        <fullName evidence="2">Heterokaryon incompatibility domain-containing protein</fullName>
    </recommendedName>
</protein>
<dbReference type="RefSeq" id="XP_007767670.1">
    <property type="nucleotide sequence ID" value="XM_007769480.1"/>
</dbReference>
<dbReference type="Proteomes" id="UP000053558">
    <property type="component" value="Unassembled WGS sequence"/>
</dbReference>
<evidence type="ECO:0000313" key="3">
    <source>
        <dbReference type="EMBL" id="EIW81791.1"/>
    </source>
</evidence>
<feature type="domain" description="Heterokaryon incompatibility" evidence="2">
    <location>
        <begin position="224"/>
        <end position="380"/>
    </location>
</feature>
<dbReference type="AlphaFoldDB" id="A0A5M3MTD2"/>
<gene>
    <name evidence="3" type="ORF">CONPUDRAFT_164562</name>
</gene>
<dbReference type="KEGG" id="cput:CONPUDRAFT_164562"/>
<organism evidence="3 4">
    <name type="scientific">Coniophora puteana (strain RWD-64-598)</name>
    <name type="common">Brown rot fungus</name>
    <dbReference type="NCBI Taxonomy" id="741705"/>
    <lineage>
        <taxon>Eukaryota</taxon>
        <taxon>Fungi</taxon>
        <taxon>Dikarya</taxon>
        <taxon>Basidiomycota</taxon>
        <taxon>Agaricomycotina</taxon>
        <taxon>Agaricomycetes</taxon>
        <taxon>Agaricomycetidae</taxon>
        <taxon>Boletales</taxon>
        <taxon>Coniophorineae</taxon>
        <taxon>Coniophoraceae</taxon>
        <taxon>Coniophora</taxon>
    </lineage>
</organism>
<dbReference type="OrthoDB" id="1938262at2759"/>
<keyword evidence="4" id="KW-1185">Reference proteome</keyword>
<evidence type="ECO:0000259" key="2">
    <source>
        <dbReference type="Pfam" id="PF06985"/>
    </source>
</evidence>
<comment type="caution">
    <text evidence="3">The sequence shown here is derived from an EMBL/GenBank/DDBJ whole genome shotgun (WGS) entry which is preliminary data.</text>
</comment>
<sequence length="520" mass="59088">MSGNDRMQSTLTDSYFSAPSDVNDGNQEWTDEPMSMYDEPESESNLLEQGIETTHFLIEEAVNKALSDMPIRLIDTETGMLQDHGAIKDNIMNHPDITSITRGDVLSQDLQRAGISLYASESIDSIASFFSKQQKLSLGRSAYDLNVPYELFSNFLKIALAKGAATNMQVESLVWNRASVLAGHDLPRTGILRSLVLEVYKHIARVVEFTRGNLDGRVRNLLSYAMFSHRWLKHEEVLFSDLKLEASIYKVDLAGRRLRGLKKLREFCCTAWKHGFRWAWADTCCIDKGSSSEVQESITSMFNWYQNSALTIVYLHDLPDPSLAQRKAVSCLPRSLSRLTARALASAREDVLPDKDALDALLRHRLGHCEWFYGGWTLQELLAPKTLRFYSKNWRTLERADDSRRLFNQKDDPEWLASIKRVTGIEIGYLTSDGFSPGLANWDVKHKWAEERETERPEDKAYCLLGIFDVTMDIRYGEGEKAQKRLDELMRWEGPQTGHGRRTATVRASGAAEDLVRAVS</sequence>
<name>A0A5M3MTD2_CONPW</name>
<feature type="region of interest" description="Disordered" evidence="1">
    <location>
        <begin position="1"/>
        <end position="39"/>
    </location>
</feature>
<dbReference type="Pfam" id="PF06985">
    <property type="entry name" value="HET"/>
    <property type="match status" value="1"/>
</dbReference>